<gene>
    <name evidence="1" type="ORF">HGRIS_013223</name>
</gene>
<name>A0ABR3IUV7_9AGAR</name>
<organism evidence="1 2">
    <name type="scientific">Hohenbuehelia grisea</name>
    <dbReference type="NCBI Taxonomy" id="104357"/>
    <lineage>
        <taxon>Eukaryota</taxon>
        <taxon>Fungi</taxon>
        <taxon>Dikarya</taxon>
        <taxon>Basidiomycota</taxon>
        <taxon>Agaricomycotina</taxon>
        <taxon>Agaricomycetes</taxon>
        <taxon>Agaricomycetidae</taxon>
        <taxon>Agaricales</taxon>
        <taxon>Pleurotineae</taxon>
        <taxon>Pleurotaceae</taxon>
        <taxon>Hohenbuehelia</taxon>
    </lineage>
</organism>
<accession>A0ABR3IUV7</accession>
<evidence type="ECO:0000313" key="2">
    <source>
        <dbReference type="Proteomes" id="UP001556367"/>
    </source>
</evidence>
<proteinExistence type="predicted"/>
<reference evidence="2" key="1">
    <citation type="submission" date="2024-06" db="EMBL/GenBank/DDBJ databases">
        <title>Multi-omics analyses provide insights into the biosynthesis of the anticancer antibiotic pleurotin in Hohenbuehelia grisea.</title>
        <authorList>
            <person name="Weaver J.A."/>
            <person name="Alberti F."/>
        </authorList>
    </citation>
    <scope>NUCLEOTIDE SEQUENCE [LARGE SCALE GENOMIC DNA]</scope>
    <source>
        <strain evidence="2">T-177</strain>
    </source>
</reference>
<evidence type="ECO:0000313" key="1">
    <source>
        <dbReference type="EMBL" id="KAL0947082.1"/>
    </source>
</evidence>
<dbReference type="EMBL" id="JASNQZ010000015">
    <property type="protein sequence ID" value="KAL0947082.1"/>
    <property type="molecule type" value="Genomic_DNA"/>
</dbReference>
<sequence length="386" mass="42099">MAVVRPRSSSSPTIVHHVHLTLCSPLSASPNHSFLRRPSHPFDRLAPSKQEWLTNSPVNPTTAPSYLSLSSSTVYTASILVILPSTPAPLPHNVFRVQAPPPPPSTHAHNHVVIQFSKHDYAGPQQAALVRGWQGQQLASLAPSISVQTVNAVAHHPADAVEDDIEDGDSFIYPDAGTLLESRSSTPNTSEEQWLDSLLEELGDDDDEDDYSGIRISATSGDDDEDLLLSPLLSPFSSADDLPGQTSFFPVPYPVPYPPYHPPLIDTYDFTSSLASPLSPLLPYEVPLPYYDSDDVEELSVPDAVEDTSDDESDAPITPSIGHSASSLAFIDPASIPLPAELDLRHQSPHVYLDNPDSYFYPFEVDPLPFPDLDDRVAPRNTFQEC</sequence>
<dbReference type="Proteomes" id="UP001556367">
    <property type="component" value="Unassembled WGS sequence"/>
</dbReference>
<comment type="caution">
    <text evidence="1">The sequence shown here is derived from an EMBL/GenBank/DDBJ whole genome shotgun (WGS) entry which is preliminary data.</text>
</comment>
<protein>
    <submittedName>
        <fullName evidence="1">Uncharacterized protein</fullName>
    </submittedName>
</protein>
<keyword evidence="2" id="KW-1185">Reference proteome</keyword>